<sequence>MITTQIEQAICLRLQRGLGRMVRTVKSYNGEADDLAAQIKTLPAVWVTYGGSRVETISGGNRYQDTATFAVMCATRSLRNEVAQRQGGVVLQEIGSNDLIDAVRRLLDGQRLGLPAADSRGLVPKAIRAIANHTLVQQAAVSVYALEYTLRLNRHALENDRFPEPQSDSTHPDYVFTRYQGETSAPYPPFEYLDGLIFDPQAENAKIPLTAQFWQD</sequence>
<dbReference type="InterPro" id="IPR038042">
    <property type="entry name" value="Gp37-like"/>
</dbReference>
<evidence type="ECO:0008006" key="3">
    <source>
        <dbReference type="Google" id="ProtNLM"/>
    </source>
</evidence>
<dbReference type="InterPro" id="IPR014972">
    <property type="entry name" value="Phage_Mu_Gp37"/>
</dbReference>
<protein>
    <recommendedName>
        <fullName evidence="3">Mu-like prophage protein gp37</fullName>
    </recommendedName>
</protein>
<accession>C4GJR7</accession>
<dbReference type="HOGENOM" id="CLU_077360_1_0_4"/>
<proteinExistence type="predicted"/>
<dbReference type="EMBL" id="ACJW02000003">
    <property type="protein sequence ID" value="EEP68039.1"/>
    <property type="molecule type" value="Genomic_DNA"/>
</dbReference>
<dbReference type="OrthoDB" id="5453249at2"/>
<dbReference type="AlphaFoldDB" id="C4GJR7"/>
<evidence type="ECO:0000313" key="2">
    <source>
        <dbReference type="Proteomes" id="UP000003009"/>
    </source>
</evidence>
<evidence type="ECO:0000313" key="1">
    <source>
        <dbReference type="EMBL" id="EEP68039.1"/>
    </source>
</evidence>
<name>C4GJR7_9NEIS</name>
<comment type="caution">
    <text evidence="1">The sequence shown here is derived from an EMBL/GenBank/DDBJ whole genome shotgun (WGS) entry which is preliminary data.</text>
</comment>
<dbReference type="Gene3D" id="3.30.2000.10">
    <property type="entry name" value="Phage tail protein-like"/>
    <property type="match status" value="1"/>
</dbReference>
<dbReference type="Pfam" id="PF08873">
    <property type="entry name" value="Phage_Mu_Gp37"/>
    <property type="match status" value="1"/>
</dbReference>
<reference evidence="1" key="1">
    <citation type="submission" date="2009-04" db="EMBL/GenBank/DDBJ databases">
        <authorList>
            <person name="Weinstock G."/>
            <person name="Sodergren E."/>
            <person name="Clifton S."/>
            <person name="Fulton L."/>
            <person name="Fulton B."/>
            <person name="Courtney L."/>
            <person name="Fronick C."/>
            <person name="Harrison M."/>
            <person name="Strong C."/>
            <person name="Farmer C."/>
            <person name="Delahaunty K."/>
            <person name="Markovic C."/>
            <person name="Hall O."/>
            <person name="Minx P."/>
            <person name="Tomlinson C."/>
            <person name="Mitreva M."/>
            <person name="Nelson J."/>
            <person name="Hou S."/>
            <person name="Wollam A."/>
            <person name="Pepin K.H."/>
            <person name="Johnson M."/>
            <person name="Bhonagiri V."/>
            <person name="Nash W.E."/>
            <person name="Warren W."/>
            <person name="Chinwalla A."/>
            <person name="Mardis E.R."/>
            <person name="Wilson R.K."/>
        </authorList>
    </citation>
    <scope>NUCLEOTIDE SEQUENCE [LARGE SCALE GENOMIC DNA]</scope>
    <source>
        <strain evidence="1">ATCC 51147</strain>
    </source>
</reference>
<dbReference type="STRING" id="629741.GCWU000324_02290"/>
<gene>
    <name evidence="1" type="ORF">GCWU000324_02290</name>
</gene>
<keyword evidence="2" id="KW-1185">Reference proteome</keyword>
<dbReference type="Proteomes" id="UP000003009">
    <property type="component" value="Unassembled WGS sequence"/>
</dbReference>
<organism evidence="1 2">
    <name type="scientific">Kingella oralis ATCC 51147</name>
    <dbReference type="NCBI Taxonomy" id="629741"/>
    <lineage>
        <taxon>Bacteria</taxon>
        <taxon>Pseudomonadati</taxon>
        <taxon>Pseudomonadota</taxon>
        <taxon>Betaproteobacteria</taxon>
        <taxon>Neisseriales</taxon>
        <taxon>Neisseriaceae</taxon>
        <taxon>Kingella</taxon>
    </lineage>
</organism>